<dbReference type="GO" id="GO:0005634">
    <property type="term" value="C:nucleus"/>
    <property type="evidence" value="ECO:0007669"/>
    <property type="project" value="TreeGrafter"/>
</dbReference>
<dbReference type="OMA" id="ITEIRMM"/>
<dbReference type="InterPro" id="IPR046341">
    <property type="entry name" value="SET_dom_sf"/>
</dbReference>
<organism evidence="4 5">
    <name type="scientific">Tieghemostelium lacteum</name>
    <name type="common">Slime mold</name>
    <name type="synonym">Dictyostelium lacteum</name>
    <dbReference type="NCBI Taxonomy" id="361077"/>
    <lineage>
        <taxon>Eukaryota</taxon>
        <taxon>Amoebozoa</taxon>
        <taxon>Evosea</taxon>
        <taxon>Eumycetozoa</taxon>
        <taxon>Dictyostelia</taxon>
        <taxon>Dictyosteliales</taxon>
        <taxon>Raperosteliaceae</taxon>
        <taxon>Tieghemostelium</taxon>
    </lineage>
</organism>
<dbReference type="Proteomes" id="UP000076078">
    <property type="component" value="Unassembled WGS sequence"/>
</dbReference>
<dbReference type="Gene3D" id="1.10.220.160">
    <property type="match status" value="1"/>
</dbReference>
<dbReference type="EMBL" id="LODT01000004">
    <property type="protein sequence ID" value="KYR02389.1"/>
    <property type="molecule type" value="Genomic_DNA"/>
</dbReference>
<sequence>MTELDNLQKLYSFGEDIQLKSGPFGKYVVNKVKKDIGDIILQSDRPICYGVQPFLVPLVCITCFKEFDQTSKTNSNSKDIKSKKKSGSTKSLPYSCNQCDQVYYCSLECRDYSLAHPLELHNNMECLALRNLKIPANTFTFHQITEIRMMINLFSKLAYITADSDREYLQHQYEQIQHLIGEFGNTDAFSKEDLKMIKKMAHIIRRSFQMYHYELDDGVVEEMLAKSQRNCFGIWKNFEQSLGLAMYPSSSFFNHSCYPNCCRVQFGAFIKILPIRPIDENEELNISYISVNQSQHERKSILLEGYCFECQCTRCKLPTTSETLQTIENVIQNYLCKNKKVKCSGYMVMNNETNLKYCNFCKWNDPTTPK</sequence>
<gene>
    <name evidence="4" type="ORF">DLAC_01228</name>
</gene>
<dbReference type="PANTHER" id="PTHR12197:SF251">
    <property type="entry name" value="EG:BACR7C10.4 PROTEIN"/>
    <property type="match status" value="1"/>
</dbReference>
<dbReference type="PANTHER" id="PTHR12197">
    <property type="entry name" value="HISTONE-LYSINE N-METHYLTRANSFERASE SMYD"/>
    <property type="match status" value="1"/>
</dbReference>
<evidence type="ECO:0000256" key="1">
    <source>
        <dbReference type="ARBA" id="ARBA00004038"/>
    </source>
</evidence>
<comment type="caution">
    <text evidence="4">The sequence shown here is derived from an EMBL/GenBank/DDBJ whole genome shotgun (WGS) entry which is preliminary data.</text>
</comment>
<evidence type="ECO:0000313" key="4">
    <source>
        <dbReference type="EMBL" id="KYR02389.1"/>
    </source>
</evidence>
<dbReference type="Pfam" id="PF00856">
    <property type="entry name" value="SET"/>
    <property type="match status" value="1"/>
</dbReference>
<dbReference type="OrthoDB" id="5945798at2759"/>
<accession>A0A152A826</accession>
<keyword evidence="5" id="KW-1185">Reference proteome</keyword>
<dbReference type="Gene3D" id="2.170.270.10">
    <property type="entry name" value="SET domain"/>
    <property type="match status" value="1"/>
</dbReference>
<dbReference type="SUPFAM" id="SSF82199">
    <property type="entry name" value="SET domain"/>
    <property type="match status" value="1"/>
</dbReference>
<feature type="domain" description="SET" evidence="3">
    <location>
        <begin position="137"/>
        <end position="289"/>
    </location>
</feature>
<dbReference type="STRING" id="361077.A0A152A826"/>
<dbReference type="Gene3D" id="6.10.140.2220">
    <property type="match status" value="1"/>
</dbReference>
<evidence type="ECO:0000259" key="3">
    <source>
        <dbReference type="PROSITE" id="PS50280"/>
    </source>
</evidence>
<dbReference type="InterPro" id="IPR001214">
    <property type="entry name" value="SET_dom"/>
</dbReference>
<dbReference type="InParanoid" id="A0A152A826"/>
<reference evidence="4 5" key="1">
    <citation type="submission" date="2015-12" db="EMBL/GenBank/DDBJ databases">
        <title>Dictyostelia acquired genes for synthesis and detection of signals that induce cell-type specialization by lateral gene transfer from prokaryotes.</title>
        <authorList>
            <person name="Gloeckner G."/>
            <person name="Schaap P."/>
        </authorList>
    </citation>
    <scope>NUCLEOTIDE SEQUENCE [LARGE SCALE GENOMIC DNA]</scope>
    <source>
        <strain evidence="4 5">TK</strain>
    </source>
</reference>
<dbReference type="AlphaFoldDB" id="A0A152A826"/>
<name>A0A152A826_TIELA</name>
<comment type="function">
    <text evidence="1">Probable methyltransferase.</text>
</comment>
<dbReference type="InterPro" id="IPR050869">
    <property type="entry name" value="H3K4_H4K5_MeTrfase"/>
</dbReference>
<protein>
    <submittedName>
        <fullName evidence="4">SET domain-containing protein</fullName>
    </submittedName>
</protein>
<feature type="region of interest" description="Disordered" evidence="2">
    <location>
        <begin position="71"/>
        <end position="92"/>
    </location>
</feature>
<dbReference type="PROSITE" id="PS50280">
    <property type="entry name" value="SET"/>
    <property type="match status" value="1"/>
</dbReference>
<evidence type="ECO:0000313" key="5">
    <source>
        <dbReference type="Proteomes" id="UP000076078"/>
    </source>
</evidence>
<evidence type="ECO:0000256" key="2">
    <source>
        <dbReference type="SAM" id="MobiDB-lite"/>
    </source>
</evidence>
<proteinExistence type="predicted"/>